<evidence type="ECO:0000259" key="2">
    <source>
        <dbReference type="PROSITE" id="PS51194"/>
    </source>
</evidence>
<dbReference type="SMART" id="SM00490">
    <property type="entry name" value="HELICc"/>
    <property type="match status" value="1"/>
</dbReference>
<dbReference type="InterPro" id="IPR027417">
    <property type="entry name" value="P-loop_NTPase"/>
</dbReference>
<dbReference type="GO" id="GO:0020037">
    <property type="term" value="F:heme binding"/>
    <property type="evidence" value="ECO:0007669"/>
    <property type="project" value="InterPro"/>
</dbReference>
<dbReference type="AlphaFoldDB" id="A0A9D1WCU3"/>
<organism evidence="3 4">
    <name type="scientific">Candidatus Anaerobiospirillum pullistercoris</name>
    <dbReference type="NCBI Taxonomy" id="2838452"/>
    <lineage>
        <taxon>Bacteria</taxon>
        <taxon>Pseudomonadati</taxon>
        <taxon>Pseudomonadota</taxon>
        <taxon>Gammaproteobacteria</taxon>
        <taxon>Aeromonadales</taxon>
        <taxon>Succinivibrionaceae</taxon>
        <taxon>Anaerobiospirillum</taxon>
    </lineage>
</organism>
<dbReference type="InterPro" id="IPR001650">
    <property type="entry name" value="Helicase_C-like"/>
</dbReference>
<dbReference type="GO" id="GO:0003677">
    <property type="term" value="F:DNA binding"/>
    <property type="evidence" value="ECO:0007669"/>
    <property type="project" value="InterPro"/>
</dbReference>
<dbReference type="EMBL" id="DXEV01000094">
    <property type="protein sequence ID" value="HIX56821.1"/>
    <property type="molecule type" value="Genomic_DNA"/>
</dbReference>
<sequence>MAKIKERWYQKDAVDAFAQFVSTHPAGHNPLIVMPTGTGKSVVIASIIKWARQWQENKVLVLTHVSELVKQNGLKLAAVYPEAVIGYCSAGLGLRDTKHNIIFGTVQTVYSILKRNKHAFGERCLVIIDECHLLSEKSSSQYRTVLRTLSEICPAMRVCGLSATPYRAKGILLTEQKDPIFTDVAYDLTSHFTKLIEEGYLSPLVTLKTPVSINLEGVHIRGGEFKDDELQRAVGNEQLLSEACNIMVREGRDRKAWLVFVSGIKNTETVKRMLETRGVVVRSVNSSHEQSENDAAIADFRAGRVRCLVSANQLTTGFDVPQVDMIGMLRPTMSVSLHVQSLGRGTRPAVGKTDCLVLDFARNVERLGPINAPVLKGPSAPRDMQLLQDRPKTKFCDHCGSEIPISSRSCPICGYQPPQDLDLEDLASVDVIAYSQHLPHVKGASVANVVSMISSAHRSVKGADCVRVYLGCRQGQKSFKAWLYLCFDAGSRSLAKQAAADMWRKLRGLEPVPKNTMAALQRVHELKQPKEVELLRANLKRHYDVLVTAYY</sequence>
<name>A0A9D1WCU3_9GAMM</name>
<keyword evidence="3" id="KW-0378">Hydrolase</keyword>
<dbReference type="Gene3D" id="3.40.50.300">
    <property type="entry name" value="P-loop containing nucleotide triphosphate hydrolases"/>
    <property type="match status" value="2"/>
</dbReference>
<dbReference type="GO" id="GO:0005524">
    <property type="term" value="F:ATP binding"/>
    <property type="evidence" value="ECO:0007669"/>
    <property type="project" value="InterPro"/>
</dbReference>
<dbReference type="InterPro" id="IPR050742">
    <property type="entry name" value="Helicase_Restrict-Modif_Enz"/>
</dbReference>
<protein>
    <submittedName>
        <fullName evidence="3">DEAD/DEAH box helicase family protein</fullName>
    </submittedName>
</protein>
<comment type="caution">
    <text evidence="3">The sequence shown here is derived from an EMBL/GenBank/DDBJ whole genome shotgun (WGS) entry which is preliminary data.</text>
</comment>
<evidence type="ECO:0000313" key="4">
    <source>
        <dbReference type="Proteomes" id="UP000886829"/>
    </source>
</evidence>
<evidence type="ECO:0000259" key="1">
    <source>
        <dbReference type="PROSITE" id="PS51192"/>
    </source>
</evidence>
<dbReference type="InterPro" id="IPR006935">
    <property type="entry name" value="Helicase/UvrB_N"/>
</dbReference>
<dbReference type="InterPro" id="IPR014001">
    <property type="entry name" value="Helicase_ATP-bd"/>
</dbReference>
<dbReference type="PANTHER" id="PTHR47396:SF1">
    <property type="entry name" value="ATP-DEPENDENT HELICASE IRC3-RELATED"/>
    <property type="match status" value="1"/>
</dbReference>
<feature type="domain" description="Helicase C-terminal" evidence="2">
    <location>
        <begin position="235"/>
        <end position="385"/>
    </location>
</feature>
<dbReference type="GO" id="GO:0005829">
    <property type="term" value="C:cytosol"/>
    <property type="evidence" value="ECO:0007669"/>
    <property type="project" value="TreeGrafter"/>
</dbReference>
<reference evidence="3" key="2">
    <citation type="submission" date="2021-04" db="EMBL/GenBank/DDBJ databases">
        <authorList>
            <person name="Gilroy R."/>
        </authorList>
    </citation>
    <scope>NUCLEOTIDE SEQUENCE</scope>
    <source>
        <strain evidence="3">USASDec5-558</strain>
    </source>
</reference>
<accession>A0A9D1WCU3</accession>
<keyword evidence="3" id="KW-0547">Nucleotide-binding</keyword>
<feature type="domain" description="Helicase ATP-binding" evidence="1">
    <location>
        <begin position="21"/>
        <end position="183"/>
    </location>
</feature>
<dbReference type="Pfam" id="PF00271">
    <property type="entry name" value="Helicase_C"/>
    <property type="match status" value="1"/>
</dbReference>
<gene>
    <name evidence="3" type="ORF">H9850_05045</name>
</gene>
<proteinExistence type="predicted"/>
<dbReference type="PROSITE" id="PS00191">
    <property type="entry name" value="CYTOCHROME_B5_1"/>
    <property type="match status" value="1"/>
</dbReference>
<keyword evidence="3" id="KW-0067">ATP-binding</keyword>
<keyword evidence="3" id="KW-0347">Helicase</keyword>
<dbReference type="InterPro" id="IPR018506">
    <property type="entry name" value="Cyt_B5_heme-BS"/>
</dbReference>
<dbReference type="Proteomes" id="UP000886829">
    <property type="component" value="Unassembled WGS sequence"/>
</dbReference>
<dbReference type="GO" id="GO:0016787">
    <property type="term" value="F:hydrolase activity"/>
    <property type="evidence" value="ECO:0007669"/>
    <property type="project" value="InterPro"/>
</dbReference>
<dbReference type="SMART" id="SM00487">
    <property type="entry name" value="DEXDc"/>
    <property type="match status" value="1"/>
</dbReference>
<dbReference type="PROSITE" id="PS51192">
    <property type="entry name" value="HELICASE_ATP_BIND_1"/>
    <property type="match status" value="1"/>
</dbReference>
<dbReference type="PROSITE" id="PS51194">
    <property type="entry name" value="HELICASE_CTER"/>
    <property type="match status" value="1"/>
</dbReference>
<evidence type="ECO:0000313" key="3">
    <source>
        <dbReference type="EMBL" id="HIX56821.1"/>
    </source>
</evidence>
<dbReference type="SUPFAM" id="SSF52540">
    <property type="entry name" value="P-loop containing nucleoside triphosphate hydrolases"/>
    <property type="match status" value="1"/>
</dbReference>
<dbReference type="GO" id="GO:0004386">
    <property type="term" value="F:helicase activity"/>
    <property type="evidence" value="ECO:0007669"/>
    <property type="project" value="UniProtKB-KW"/>
</dbReference>
<dbReference type="PANTHER" id="PTHR47396">
    <property type="entry name" value="TYPE I RESTRICTION ENZYME ECOKI R PROTEIN"/>
    <property type="match status" value="1"/>
</dbReference>
<reference evidence="3" key="1">
    <citation type="journal article" date="2021" name="PeerJ">
        <title>Extensive microbial diversity within the chicken gut microbiome revealed by metagenomics and culture.</title>
        <authorList>
            <person name="Gilroy R."/>
            <person name="Ravi A."/>
            <person name="Getino M."/>
            <person name="Pursley I."/>
            <person name="Horton D.L."/>
            <person name="Alikhan N.F."/>
            <person name="Baker D."/>
            <person name="Gharbi K."/>
            <person name="Hall N."/>
            <person name="Watson M."/>
            <person name="Adriaenssens E.M."/>
            <person name="Foster-Nyarko E."/>
            <person name="Jarju S."/>
            <person name="Secka A."/>
            <person name="Antonio M."/>
            <person name="Oren A."/>
            <person name="Chaudhuri R.R."/>
            <person name="La Ragione R."/>
            <person name="Hildebrand F."/>
            <person name="Pallen M.J."/>
        </authorList>
    </citation>
    <scope>NUCLEOTIDE SEQUENCE</scope>
    <source>
        <strain evidence="3">USASDec5-558</strain>
    </source>
</reference>
<dbReference type="Pfam" id="PF04851">
    <property type="entry name" value="ResIII"/>
    <property type="match status" value="1"/>
</dbReference>